<dbReference type="SUPFAM" id="SSF103473">
    <property type="entry name" value="MFS general substrate transporter"/>
    <property type="match status" value="1"/>
</dbReference>
<evidence type="ECO:0000256" key="9">
    <source>
        <dbReference type="ARBA" id="ARBA00023136"/>
    </source>
</evidence>
<evidence type="ECO:0000256" key="2">
    <source>
        <dbReference type="ARBA" id="ARBA00004651"/>
    </source>
</evidence>
<evidence type="ECO:0000256" key="6">
    <source>
        <dbReference type="ARBA" id="ARBA00022692"/>
    </source>
</evidence>
<dbReference type="InterPro" id="IPR036259">
    <property type="entry name" value="MFS_trans_sf"/>
</dbReference>
<dbReference type="EMBL" id="CP034208">
    <property type="protein sequence ID" value="QBZ62665.1"/>
    <property type="molecule type" value="Genomic_DNA"/>
</dbReference>
<evidence type="ECO:0000313" key="13">
    <source>
        <dbReference type="Proteomes" id="UP000294847"/>
    </source>
</evidence>
<evidence type="ECO:0000256" key="11">
    <source>
        <dbReference type="ARBA" id="ARBA00032555"/>
    </source>
</evidence>
<reference evidence="12 13" key="1">
    <citation type="journal article" date="2019" name="Mol. Biol. Evol.">
        <title>Blast fungal genomes show frequent chromosomal changes, gene gains and losses, and effector gene turnover.</title>
        <authorList>
            <person name="Gomez Luciano L.B."/>
            <person name="Jason Tsai I."/>
            <person name="Chuma I."/>
            <person name="Tosa Y."/>
            <person name="Chen Y.H."/>
            <person name="Li J.Y."/>
            <person name="Li M.Y."/>
            <person name="Jade Lu M.Y."/>
            <person name="Nakayashiki H."/>
            <person name="Li W.H."/>
        </authorList>
    </citation>
    <scope>NUCLEOTIDE SEQUENCE [LARGE SCALE GENOMIC DNA]</scope>
    <source>
        <strain evidence="12">MZ5-1-6</strain>
    </source>
</reference>
<keyword evidence="4" id="KW-0813">Transport</keyword>
<evidence type="ECO:0000256" key="7">
    <source>
        <dbReference type="ARBA" id="ARBA00022989"/>
    </source>
</evidence>
<sequence>MDAYQINFAALIGLCGALFLAQPKAKEAASETKGSKAGEKKTKKSADTTDASQWPFLVVFCLVMGSDWLQGPFLYSLYREEHGISASIVSTLFTTGFLSGAVSGYFVGTLADKHGRKAACLLFCAAYAASCLLTTIPSVPLLFAGRVLGGISTSMLFSVFDSWMVTDFQNRKLADKGGDLSRTFGLMSTLNSVTAIISGVFSEWIVAVTGTRKAPFVTSMLLLGVAAYFISSKWAENYGGSAKQEKKKDDKSEVIVDHTNKLSHILTDPKIIALGLASTMFEGSMYLFVFFWSPALNAAKTNDAGLPYGIIFASFMASGLAASLFFNVFMERGLLRYITLMIMILGAADVCFVSLSGAPRSEQSTFWIFCAFEACVGMYWPCMGLLKGKLISDGARAQVYSVLRIPLNLFVVISLMLTEGDAGYAQVFGACSKLLMFSCLGLGAMVMNEEHLP</sequence>
<gene>
    <name evidence="12" type="ORF">PoMZ_11548</name>
</gene>
<name>A0A4P7NKN3_PYROR</name>
<evidence type="ECO:0000256" key="8">
    <source>
        <dbReference type="ARBA" id="ARBA00023065"/>
    </source>
</evidence>
<keyword evidence="7" id="KW-1133">Transmembrane helix</keyword>
<dbReference type="InterPro" id="IPR008509">
    <property type="entry name" value="MOT2/MFSD5"/>
</dbReference>
<dbReference type="PANTHER" id="PTHR23516:SF1">
    <property type="entry name" value="MOLYBDATE-ANION TRANSPORTER"/>
    <property type="match status" value="1"/>
</dbReference>
<protein>
    <recommendedName>
        <fullName evidence="3">Molybdate-anion transporter</fullName>
    </recommendedName>
    <alternativeName>
        <fullName evidence="10">Major facilitator superfamily domain-containing protein 5</fullName>
    </alternativeName>
    <alternativeName>
        <fullName evidence="11">Molybdate transporter 2 homolog</fullName>
    </alternativeName>
</protein>
<dbReference type="GO" id="GO:0015098">
    <property type="term" value="F:molybdate ion transmembrane transporter activity"/>
    <property type="evidence" value="ECO:0007669"/>
    <property type="project" value="InterPro"/>
</dbReference>
<dbReference type="Gene3D" id="1.20.1250.20">
    <property type="entry name" value="MFS general substrate transporter like domains"/>
    <property type="match status" value="1"/>
</dbReference>
<organism evidence="12 13">
    <name type="scientific">Pyricularia oryzae</name>
    <name type="common">Rice blast fungus</name>
    <name type="synonym">Magnaporthe oryzae</name>
    <dbReference type="NCBI Taxonomy" id="318829"/>
    <lineage>
        <taxon>Eukaryota</taxon>
        <taxon>Fungi</taxon>
        <taxon>Dikarya</taxon>
        <taxon>Ascomycota</taxon>
        <taxon>Pezizomycotina</taxon>
        <taxon>Sordariomycetes</taxon>
        <taxon>Sordariomycetidae</taxon>
        <taxon>Magnaporthales</taxon>
        <taxon>Pyriculariaceae</taxon>
        <taxon>Pyricularia</taxon>
    </lineage>
</organism>
<dbReference type="AlphaFoldDB" id="A0A4P7NKN3"/>
<dbReference type="Proteomes" id="UP000294847">
    <property type="component" value="Chromosome 5"/>
</dbReference>
<evidence type="ECO:0000256" key="5">
    <source>
        <dbReference type="ARBA" id="ARBA00022475"/>
    </source>
</evidence>
<proteinExistence type="predicted"/>
<comment type="subcellular location">
    <subcellularLocation>
        <location evidence="2">Cell membrane</location>
        <topology evidence="2">Multi-pass membrane protein</topology>
    </subcellularLocation>
</comment>
<dbReference type="PANTHER" id="PTHR23516">
    <property type="entry name" value="SAM (S-ADENOSYL METHIONINE) TRANSPORTER"/>
    <property type="match status" value="1"/>
</dbReference>
<keyword evidence="8" id="KW-0406">Ion transport</keyword>
<dbReference type="Pfam" id="PF05631">
    <property type="entry name" value="MFS_5"/>
    <property type="match status" value="1"/>
</dbReference>
<dbReference type="GO" id="GO:0005886">
    <property type="term" value="C:plasma membrane"/>
    <property type="evidence" value="ECO:0007669"/>
    <property type="project" value="UniProtKB-SubCell"/>
</dbReference>
<evidence type="ECO:0000256" key="1">
    <source>
        <dbReference type="ARBA" id="ARBA00003019"/>
    </source>
</evidence>
<keyword evidence="9" id="KW-0472">Membrane</keyword>
<evidence type="ECO:0000256" key="10">
    <source>
        <dbReference type="ARBA" id="ARBA00030646"/>
    </source>
</evidence>
<comment type="function">
    <text evidence="1">Mediates high-affinity intracellular uptake of the rare oligo-element molybdenum.</text>
</comment>
<dbReference type="GO" id="GO:0006811">
    <property type="term" value="P:monoatomic ion transport"/>
    <property type="evidence" value="ECO:0007669"/>
    <property type="project" value="UniProtKB-KW"/>
</dbReference>
<evidence type="ECO:0000256" key="3">
    <source>
        <dbReference type="ARBA" id="ARBA00021242"/>
    </source>
</evidence>
<evidence type="ECO:0000256" key="4">
    <source>
        <dbReference type="ARBA" id="ARBA00022448"/>
    </source>
</evidence>
<keyword evidence="5" id="KW-1003">Cell membrane</keyword>
<evidence type="ECO:0000313" key="12">
    <source>
        <dbReference type="EMBL" id="QBZ62665.1"/>
    </source>
</evidence>
<accession>A0A4P7NKN3</accession>
<keyword evidence="6" id="KW-0812">Transmembrane</keyword>